<dbReference type="Proteomes" id="UP000070107">
    <property type="component" value="Unassembled WGS sequence"/>
</dbReference>
<dbReference type="SUPFAM" id="SSF46785">
    <property type="entry name" value="Winged helix' DNA-binding domain"/>
    <property type="match status" value="1"/>
</dbReference>
<comment type="similarity">
    <text evidence="1">Belongs to the LysR transcriptional regulatory family.</text>
</comment>
<dbReference type="STRING" id="1494590.ATN84_21215"/>
<dbReference type="InterPro" id="IPR000847">
    <property type="entry name" value="LysR_HTH_N"/>
</dbReference>
<evidence type="ECO:0000256" key="2">
    <source>
        <dbReference type="ARBA" id="ARBA00023015"/>
    </source>
</evidence>
<reference evidence="6 7" key="1">
    <citation type="submission" date="2015-11" db="EMBL/GenBank/DDBJ databases">
        <title>Draft genome sequence of Paramesorhizobium deserti A-3-E, a strain highly resistant to diverse beta-lactam antibiotics.</title>
        <authorList>
            <person name="Lv R."/>
            <person name="Yang X."/>
            <person name="Fang N."/>
            <person name="Guo J."/>
            <person name="Luo X."/>
            <person name="Peng F."/>
            <person name="Yang R."/>
            <person name="Cui Y."/>
            <person name="Fang C."/>
            <person name="Song Y."/>
        </authorList>
    </citation>
    <scope>NUCLEOTIDE SEQUENCE [LARGE SCALE GENOMIC DNA]</scope>
    <source>
        <strain evidence="6 7">A-3-E</strain>
    </source>
</reference>
<dbReference type="Pfam" id="PF00126">
    <property type="entry name" value="HTH_1"/>
    <property type="match status" value="1"/>
</dbReference>
<keyword evidence="7" id="KW-1185">Reference proteome</keyword>
<dbReference type="Pfam" id="PF03466">
    <property type="entry name" value="LysR_substrate"/>
    <property type="match status" value="1"/>
</dbReference>
<dbReference type="InterPro" id="IPR005119">
    <property type="entry name" value="LysR_subst-bd"/>
</dbReference>
<evidence type="ECO:0000256" key="1">
    <source>
        <dbReference type="ARBA" id="ARBA00009437"/>
    </source>
</evidence>
<comment type="caution">
    <text evidence="6">The sequence shown here is derived from an EMBL/GenBank/DDBJ whole genome shotgun (WGS) entry which is preliminary data.</text>
</comment>
<dbReference type="RefSeq" id="WP_068884969.1">
    <property type="nucleotide sequence ID" value="NZ_LNTU01000039.1"/>
</dbReference>
<dbReference type="SUPFAM" id="SSF53850">
    <property type="entry name" value="Periplasmic binding protein-like II"/>
    <property type="match status" value="1"/>
</dbReference>
<evidence type="ECO:0000313" key="7">
    <source>
        <dbReference type="Proteomes" id="UP000070107"/>
    </source>
</evidence>
<dbReference type="PROSITE" id="PS50931">
    <property type="entry name" value="HTH_LYSR"/>
    <property type="match status" value="1"/>
</dbReference>
<proteinExistence type="inferred from homology"/>
<dbReference type="InterPro" id="IPR036390">
    <property type="entry name" value="WH_DNA-bd_sf"/>
</dbReference>
<dbReference type="PANTHER" id="PTHR30126:SF2">
    <property type="entry name" value="HTH-TYPE TRANSCRIPTIONAL REGULATOR YJIE"/>
    <property type="match status" value="1"/>
</dbReference>
<organism evidence="6 7">
    <name type="scientific">Paramesorhizobium deserti</name>
    <dbReference type="NCBI Taxonomy" id="1494590"/>
    <lineage>
        <taxon>Bacteria</taxon>
        <taxon>Pseudomonadati</taxon>
        <taxon>Pseudomonadota</taxon>
        <taxon>Alphaproteobacteria</taxon>
        <taxon>Hyphomicrobiales</taxon>
        <taxon>Phyllobacteriaceae</taxon>
        <taxon>Paramesorhizobium</taxon>
    </lineage>
</organism>
<dbReference type="AlphaFoldDB" id="A0A135HPP6"/>
<evidence type="ECO:0000259" key="5">
    <source>
        <dbReference type="PROSITE" id="PS50931"/>
    </source>
</evidence>
<evidence type="ECO:0000313" key="6">
    <source>
        <dbReference type="EMBL" id="KXF75188.1"/>
    </source>
</evidence>
<feature type="domain" description="HTH lysR-type" evidence="5">
    <location>
        <begin position="3"/>
        <end position="62"/>
    </location>
</feature>
<dbReference type="Gene3D" id="3.40.190.290">
    <property type="match status" value="1"/>
</dbReference>
<dbReference type="GO" id="GO:0000976">
    <property type="term" value="F:transcription cis-regulatory region binding"/>
    <property type="evidence" value="ECO:0007669"/>
    <property type="project" value="TreeGrafter"/>
</dbReference>
<sequence>MSMRLEWLEDILAVAETGSFSEAAERRRLTQSAFSRRIQQIEDYVGVELFDRRCKPVHLRPTTENQREQIAQLISLLRQLIVDLKRGAQTSANRIVLASQHALTATLTPSLIEKAQAYQPDTFVKIRSANLDECLALLLSRQVAIAILYRLPGTDHPVRPDFVETVTIGTDRLIPTIAARQVDWLNRHLMLNELPYVAYPTEVFLGWVMERLVLSHLRQEFQLQPKAETALTLAALEMAMTGIVVAWLPLSLVRRRIADGTLVDLSDRLPGCGLEVTAVRLVGTSEALEQWVWSQIALLPARDQINSEVQ</sequence>
<protein>
    <recommendedName>
        <fullName evidence="5">HTH lysR-type domain-containing protein</fullName>
    </recommendedName>
</protein>
<keyword evidence="3" id="KW-0238">DNA-binding</keyword>
<dbReference type="Gene3D" id="1.10.10.10">
    <property type="entry name" value="Winged helix-like DNA-binding domain superfamily/Winged helix DNA-binding domain"/>
    <property type="match status" value="1"/>
</dbReference>
<dbReference type="PANTHER" id="PTHR30126">
    <property type="entry name" value="HTH-TYPE TRANSCRIPTIONAL REGULATOR"/>
    <property type="match status" value="1"/>
</dbReference>
<dbReference type="EMBL" id="LNTU01000039">
    <property type="protein sequence ID" value="KXF75188.1"/>
    <property type="molecule type" value="Genomic_DNA"/>
</dbReference>
<gene>
    <name evidence="6" type="ORF">ATN84_21215</name>
</gene>
<dbReference type="PRINTS" id="PR00039">
    <property type="entry name" value="HTHLYSR"/>
</dbReference>
<keyword evidence="2" id="KW-0805">Transcription regulation</keyword>
<dbReference type="InterPro" id="IPR036388">
    <property type="entry name" value="WH-like_DNA-bd_sf"/>
</dbReference>
<accession>A0A135HPP6</accession>
<name>A0A135HPP6_9HYPH</name>
<dbReference type="GO" id="GO:0003700">
    <property type="term" value="F:DNA-binding transcription factor activity"/>
    <property type="evidence" value="ECO:0007669"/>
    <property type="project" value="InterPro"/>
</dbReference>
<evidence type="ECO:0000256" key="3">
    <source>
        <dbReference type="ARBA" id="ARBA00023125"/>
    </source>
</evidence>
<evidence type="ECO:0000256" key="4">
    <source>
        <dbReference type="ARBA" id="ARBA00023163"/>
    </source>
</evidence>
<keyword evidence="4" id="KW-0804">Transcription</keyword>